<feature type="coiled-coil region" evidence="2">
    <location>
        <begin position="29"/>
        <end position="63"/>
    </location>
</feature>
<dbReference type="Pfam" id="PF13174">
    <property type="entry name" value="TPR_6"/>
    <property type="match status" value="1"/>
</dbReference>
<evidence type="ECO:0000256" key="1">
    <source>
        <dbReference type="PROSITE-ProRule" id="PRU00339"/>
    </source>
</evidence>
<dbReference type="Gene3D" id="1.25.40.10">
    <property type="entry name" value="Tetratricopeptide repeat domain"/>
    <property type="match status" value="1"/>
</dbReference>
<comment type="caution">
    <text evidence="3">The sequence shown here is derived from an EMBL/GenBank/DDBJ whole genome shotgun (WGS) entry which is preliminary data.</text>
</comment>
<dbReference type="EMBL" id="SHBG01000001">
    <property type="protein sequence ID" value="RZO25693.1"/>
    <property type="molecule type" value="Genomic_DNA"/>
</dbReference>
<keyword evidence="2" id="KW-0175">Coiled coil</keyword>
<keyword evidence="1" id="KW-0802">TPR repeat</keyword>
<dbReference type="Proteomes" id="UP000315498">
    <property type="component" value="Unassembled WGS sequence"/>
</dbReference>
<sequence length="215" mass="24830">MKYCSYIFTLILISQIFNLSADENVDVKTDILFLKIQELESEIAELRNNIESQNYLIEKLIQESSDSNVDSNISEDLNVSSDIRFAGIEDPESKDQVYSAAIEALENQNFDQALTLFRYFVESFSDEEKTPLSFFWLAEISFINDDLENSSDLFLELINSYPNHYRVPLAHKKLGDIYLKSNDVQNAKDKYNFVVREYPNNTASSLALQLLKNME</sequence>
<name>A0A520MWV5_9GAMM</name>
<organism evidence="3 4">
    <name type="scientific">SAR86 cluster bacterium</name>
    <dbReference type="NCBI Taxonomy" id="2030880"/>
    <lineage>
        <taxon>Bacteria</taxon>
        <taxon>Pseudomonadati</taxon>
        <taxon>Pseudomonadota</taxon>
        <taxon>Gammaproteobacteria</taxon>
        <taxon>SAR86 cluster</taxon>
    </lineage>
</organism>
<dbReference type="InterPro" id="IPR019734">
    <property type="entry name" value="TPR_rpt"/>
</dbReference>
<dbReference type="PROSITE" id="PS50005">
    <property type="entry name" value="TPR"/>
    <property type="match status" value="1"/>
</dbReference>
<feature type="repeat" description="TPR" evidence="1">
    <location>
        <begin position="168"/>
        <end position="201"/>
    </location>
</feature>
<accession>A0A520MWV5</accession>
<dbReference type="SUPFAM" id="SSF48452">
    <property type="entry name" value="TPR-like"/>
    <property type="match status" value="1"/>
</dbReference>
<gene>
    <name evidence="3" type="ORF">EVA94_00220</name>
</gene>
<proteinExistence type="predicted"/>
<evidence type="ECO:0000313" key="3">
    <source>
        <dbReference type="EMBL" id="RZO25693.1"/>
    </source>
</evidence>
<evidence type="ECO:0000313" key="4">
    <source>
        <dbReference type="Proteomes" id="UP000315498"/>
    </source>
</evidence>
<protein>
    <submittedName>
        <fullName evidence="3">Tetratricopeptide repeat protein</fullName>
    </submittedName>
</protein>
<dbReference type="InterPro" id="IPR011990">
    <property type="entry name" value="TPR-like_helical_dom_sf"/>
</dbReference>
<evidence type="ECO:0000256" key="2">
    <source>
        <dbReference type="SAM" id="Coils"/>
    </source>
</evidence>
<reference evidence="3 4" key="1">
    <citation type="submission" date="2019-02" db="EMBL/GenBank/DDBJ databases">
        <title>Prokaryotic population dynamics and viral predation in marine succession experiment using metagenomics: the confinement effect.</title>
        <authorList>
            <person name="Haro-Moreno J.M."/>
            <person name="Rodriguez-Valera F."/>
            <person name="Lopez-Perez M."/>
        </authorList>
    </citation>
    <scope>NUCLEOTIDE SEQUENCE [LARGE SCALE GENOMIC DNA]</scope>
    <source>
        <strain evidence="3">MED-G161</strain>
    </source>
</reference>
<dbReference type="AlphaFoldDB" id="A0A520MWV5"/>